<sequence>MRKIFVAEKYAEKSENTILSNEVAKLKKDVLKFGVELKTKEAKNLSKKDPVKALVAILSAENYASQVNTTAKTEQLKKEIYENLIRVKFDEVNENLGKKDYKSALSALAVVRNSVKTGGIEEVDGKIVSEEVENLQKNAYNVAVENLISEGKNAIKNNDHTTAFTDCKLIESYAAKLNKKVDIEKLRKNAYEIACYSKINEANGLLNKGDADGYATLNVATSYAKKANLEDLAEIEKIKPKAHDVFANYKFNAAKETVETDPGDSIVNLLLTKKHAKLANVRLPADFEEIKNKAYNNGINSKNQR</sequence>
<proteinExistence type="predicted"/>
<reference evidence="1" key="1">
    <citation type="submission" date="2014-09" db="EMBL/GenBank/DDBJ databases">
        <authorList>
            <person name="Probst J Alexander"/>
        </authorList>
    </citation>
    <scope>NUCLEOTIDE SEQUENCE</scope>
</reference>
<name>A0A098EEV8_9ZZZZ</name>
<gene>
    <name evidence="1" type="ORF">MSIBF_A980003</name>
</gene>
<evidence type="ECO:0000313" key="1">
    <source>
        <dbReference type="EMBL" id="CEG14056.1"/>
    </source>
</evidence>
<dbReference type="EMBL" id="CCXY01000466">
    <property type="protein sequence ID" value="CEG14056.1"/>
    <property type="molecule type" value="Genomic_DNA"/>
</dbReference>
<accession>A0A098EEV8</accession>
<organism evidence="1">
    <name type="scientific">groundwater metagenome</name>
    <dbReference type="NCBI Taxonomy" id="717931"/>
    <lineage>
        <taxon>unclassified sequences</taxon>
        <taxon>metagenomes</taxon>
        <taxon>ecological metagenomes</taxon>
    </lineage>
</organism>
<protein>
    <submittedName>
        <fullName evidence="1">Uncharacterized protein</fullName>
    </submittedName>
</protein>
<dbReference type="AlphaFoldDB" id="A0A098EEV8"/>